<comment type="caution">
    <text evidence="1">The sequence shown here is derived from an EMBL/GenBank/DDBJ whole genome shotgun (WGS) entry which is preliminary data.</text>
</comment>
<sequence>MAPQNLCFSDFPAEIIAHIFLQGTISQQATSPYSLPYPFLVSEVCTTWRNIALSSPALWTLVVVPIFYQPAGLFCMTLTNNWIKRSGALPISVILDARFSWRRAEDDKEVVSPGFITMMLQSVVESAGDKLRRLDICIPYHPTFGHKDYALLERATSLEQLRVVSASMPMASELVSGAFFDRSDLWDGISLPQLRKLGWSSSGIPLLTNLTTFSAPALSMTYDEMGTFFRGSPHISHLILDDIRPIRGVPQPPPDERIQVPSLTHVAIKCYREIGLHEAHVFTFLHIDHLTYLELDGTMSVTQLFGSSIPHIAESLRDLMIANYSDASLMKNSVDGKRDVAAIQSFHGLQHFYFLNAPSQIFKVNLTELQTSRNSSIRRSGSISRLRSEQTRESRIDPTLAVYQRARPKNIINESTLTGSEPSMWPCLRHVTFDSLAALDISILCNWIKDHRTLAVLDLSDMALRHVVGSLRRRGDVIFPAGWKPYAPLIHNEDTEALRDVKDWISARVQLRVMKEKCCGMLYNRVFNALGEELP</sequence>
<accession>A0A8H5EZH5</accession>
<name>A0A8H5EZH5_9AGAR</name>
<gene>
    <name evidence="1" type="ORF">D9619_012621</name>
</gene>
<dbReference type="EMBL" id="JAACJJ010000032">
    <property type="protein sequence ID" value="KAF5317728.1"/>
    <property type="molecule type" value="Genomic_DNA"/>
</dbReference>
<keyword evidence="2" id="KW-1185">Reference proteome</keyword>
<dbReference type="Proteomes" id="UP000567179">
    <property type="component" value="Unassembled WGS sequence"/>
</dbReference>
<proteinExistence type="predicted"/>
<dbReference type="AlphaFoldDB" id="A0A8H5EZH5"/>
<organism evidence="1 2">
    <name type="scientific">Psilocybe cf. subviscida</name>
    <dbReference type="NCBI Taxonomy" id="2480587"/>
    <lineage>
        <taxon>Eukaryota</taxon>
        <taxon>Fungi</taxon>
        <taxon>Dikarya</taxon>
        <taxon>Basidiomycota</taxon>
        <taxon>Agaricomycotina</taxon>
        <taxon>Agaricomycetes</taxon>
        <taxon>Agaricomycetidae</taxon>
        <taxon>Agaricales</taxon>
        <taxon>Agaricineae</taxon>
        <taxon>Strophariaceae</taxon>
        <taxon>Psilocybe</taxon>
    </lineage>
</organism>
<evidence type="ECO:0000313" key="2">
    <source>
        <dbReference type="Proteomes" id="UP000567179"/>
    </source>
</evidence>
<dbReference type="OrthoDB" id="3048040at2759"/>
<dbReference type="SUPFAM" id="SSF52047">
    <property type="entry name" value="RNI-like"/>
    <property type="match status" value="1"/>
</dbReference>
<reference evidence="1 2" key="1">
    <citation type="journal article" date="2020" name="ISME J.">
        <title>Uncovering the hidden diversity of litter-decomposition mechanisms in mushroom-forming fungi.</title>
        <authorList>
            <person name="Floudas D."/>
            <person name="Bentzer J."/>
            <person name="Ahren D."/>
            <person name="Johansson T."/>
            <person name="Persson P."/>
            <person name="Tunlid A."/>
        </authorList>
    </citation>
    <scope>NUCLEOTIDE SEQUENCE [LARGE SCALE GENOMIC DNA]</scope>
    <source>
        <strain evidence="1 2">CBS 101986</strain>
    </source>
</reference>
<evidence type="ECO:0000313" key="1">
    <source>
        <dbReference type="EMBL" id="KAF5317728.1"/>
    </source>
</evidence>
<protein>
    <recommendedName>
        <fullName evidence="3">F-box domain-containing protein</fullName>
    </recommendedName>
</protein>
<evidence type="ECO:0008006" key="3">
    <source>
        <dbReference type="Google" id="ProtNLM"/>
    </source>
</evidence>